<dbReference type="EMBL" id="JAEAOA010000192">
    <property type="protein sequence ID" value="KAK3578632.1"/>
    <property type="molecule type" value="Genomic_DNA"/>
</dbReference>
<evidence type="ECO:0000259" key="8">
    <source>
        <dbReference type="PROSITE" id="PS50049"/>
    </source>
</evidence>
<feature type="transmembrane region" description="Helical" evidence="7">
    <location>
        <begin position="30"/>
        <end position="57"/>
    </location>
</feature>
<reference evidence="9" key="1">
    <citation type="journal article" date="2021" name="Genome Biol. Evol.">
        <title>A High-Quality Reference Genome for a Parasitic Bivalve with Doubly Uniparental Inheritance (Bivalvia: Unionida).</title>
        <authorList>
            <person name="Smith C.H."/>
        </authorList>
    </citation>
    <scope>NUCLEOTIDE SEQUENCE</scope>
    <source>
        <strain evidence="9">CHS0354</strain>
    </source>
</reference>
<organism evidence="9 10">
    <name type="scientific">Potamilus streckersoni</name>
    <dbReference type="NCBI Taxonomy" id="2493646"/>
    <lineage>
        <taxon>Eukaryota</taxon>
        <taxon>Metazoa</taxon>
        <taxon>Spiralia</taxon>
        <taxon>Lophotrochozoa</taxon>
        <taxon>Mollusca</taxon>
        <taxon>Bivalvia</taxon>
        <taxon>Autobranchia</taxon>
        <taxon>Heteroconchia</taxon>
        <taxon>Palaeoheterodonta</taxon>
        <taxon>Unionida</taxon>
        <taxon>Unionoidea</taxon>
        <taxon>Unionidae</taxon>
        <taxon>Ambleminae</taxon>
        <taxon>Lampsilini</taxon>
        <taxon>Potamilus</taxon>
    </lineage>
</organism>
<keyword evidence="6" id="KW-0325">Glycoprotein</keyword>
<dbReference type="GO" id="GO:0016020">
    <property type="term" value="C:membrane"/>
    <property type="evidence" value="ECO:0007669"/>
    <property type="project" value="InterPro"/>
</dbReference>
<dbReference type="PANTHER" id="PTHR15151:SF24">
    <property type="entry name" value="A PROLIFERATION-INDUCING LIGAND-LIKE PROTEIN-RELATED"/>
    <property type="match status" value="1"/>
</dbReference>
<dbReference type="PANTHER" id="PTHR15151">
    <property type="entry name" value="PROTEIN EIGER"/>
    <property type="match status" value="1"/>
</dbReference>
<keyword evidence="7" id="KW-0472">Membrane</keyword>
<dbReference type="Proteomes" id="UP001195483">
    <property type="component" value="Unassembled WGS sequence"/>
</dbReference>
<dbReference type="GO" id="GO:0005164">
    <property type="term" value="F:tumor necrosis factor receptor binding"/>
    <property type="evidence" value="ECO:0007669"/>
    <property type="project" value="InterPro"/>
</dbReference>
<name>A0AAE0RS53_9BIVA</name>
<dbReference type="GO" id="GO:0006955">
    <property type="term" value="P:immune response"/>
    <property type="evidence" value="ECO:0007669"/>
    <property type="project" value="InterPro"/>
</dbReference>
<feature type="domain" description="THD" evidence="8">
    <location>
        <begin position="183"/>
        <end position="334"/>
    </location>
</feature>
<keyword evidence="5" id="KW-1015">Disulfide bond</keyword>
<evidence type="ECO:0000256" key="4">
    <source>
        <dbReference type="ARBA" id="ARBA00022525"/>
    </source>
</evidence>
<evidence type="ECO:0000256" key="7">
    <source>
        <dbReference type="SAM" id="Phobius"/>
    </source>
</evidence>
<evidence type="ECO:0000256" key="2">
    <source>
        <dbReference type="ARBA" id="ARBA00008670"/>
    </source>
</evidence>
<evidence type="ECO:0000256" key="1">
    <source>
        <dbReference type="ARBA" id="ARBA00004613"/>
    </source>
</evidence>
<dbReference type="InterPro" id="IPR008983">
    <property type="entry name" value="Tumour_necrosis_fac-like_dom"/>
</dbReference>
<dbReference type="Gene3D" id="2.60.120.40">
    <property type="match status" value="1"/>
</dbReference>
<evidence type="ECO:0000256" key="6">
    <source>
        <dbReference type="ARBA" id="ARBA00023180"/>
    </source>
</evidence>
<keyword evidence="7" id="KW-0812">Transmembrane</keyword>
<dbReference type="AlphaFoldDB" id="A0AAE0RS53"/>
<keyword evidence="3" id="KW-0202">Cytokine</keyword>
<dbReference type="InterPro" id="IPR051748">
    <property type="entry name" value="TNF_Ligand_Superfamily"/>
</dbReference>
<sequence length="335" mass="38086">MASVDGILLETGCSCCCKEYDSKLMHMRRFVIFMTCACAFACFITLMLTVCTAYIYIQQAEKPGCKVYQQTGSNTGVGESQTVSMDTYSLESKVNPRIARQAVGVTPIPKRHSKKEKKCGKNCETERKMVEEIVSRLVKNFTSGSLNGNDISRKADHYVANFTEDIFPQFNHRHSDFSKDCQDIAEWRGQLCRNRIFSSQKIPLTLNVFKRARWMERFQESDNILHKMDNGTFAAKKTGLYLLYAQLLFHDLQPMEVFKMVHRQKGQEVHSLKCMDGTDYIDSSLTDMGNFRHKTCAIMGVLLLNNKDTIEVVMATPTRIDLSESATYFGAVLLS</sequence>
<comment type="subcellular location">
    <subcellularLocation>
        <location evidence="1">Secreted</location>
    </subcellularLocation>
</comment>
<dbReference type="InterPro" id="IPR006052">
    <property type="entry name" value="TNF_dom"/>
</dbReference>
<dbReference type="SUPFAM" id="SSF49842">
    <property type="entry name" value="TNF-like"/>
    <property type="match status" value="1"/>
</dbReference>
<gene>
    <name evidence="9" type="ORF">CHS0354_002207</name>
</gene>
<dbReference type="GO" id="GO:0005125">
    <property type="term" value="F:cytokine activity"/>
    <property type="evidence" value="ECO:0007669"/>
    <property type="project" value="UniProtKB-KW"/>
</dbReference>
<comment type="caution">
    <text evidence="9">The sequence shown here is derived from an EMBL/GenBank/DDBJ whole genome shotgun (WGS) entry which is preliminary data.</text>
</comment>
<reference evidence="9" key="2">
    <citation type="journal article" date="2021" name="Genome Biol. Evol.">
        <title>Developing a high-quality reference genome for a parasitic bivalve with doubly uniparental inheritance (Bivalvia: Unionida).</title>
        <authorList>
            <person name="Smith C.H."/>
        </authorList>
    </citation>
    <scope>NUCLEOTIDE SEQUENCE</scope>
    <source>
        <strain evidence="9">CHS0354</strain>
        <tissue evidence="9">Mantle</tissue>
    </source>
</reference>
<evidence type="ECO:0000313" key="10">
    <source>
        <dbReference type="Proteomes" id="UP001195483"/>
    </source>
</evidence>
<dbReference type="Pfam" id="PF00229">
    <property type="entry name" value="TNF"/>
    <property type="match status" value="1"/>
</dbReference>
<evidence type="ECO:0000313" key="9">
    <source>
        <dbReference type="EMBL" id="KAK3578632.1"/>
    </source>
</evidence>
<reference evidence="9" key="3">
    <citation type="submission" date="2023-05" db="EMBL/GenBank/DDBJ databases">
        <authorList>
            <person name="Smith C.H."/>
        </authorList>
    </citation>
    <scope>NUCLEOTIDE SEQUENCE</scope>
    <source>
        <strain evidence="9">CHS0354</strain>
        <tissue evidence="9">Mantle</tissue>
    </source>
</reference>
<keyword evidence="4" id="KW-0964">Secreted</keyword>
<proteinExistence type="inferred from homology"/>
<evidence type="ECO:0000256" key="3">
    <source>
        <dbReference type="ARBA" id="ARBA00022514"/>
    </source>
</evidence>
<accession>A0AAE0RS53</accession>
<keyword evidence="7" id="KW-1133">Transmembrane helix</keyword>
<comment type="similarity">
    <text evidence="2">Belongs to the tumor necrosis factor family.</text>
</comment>
<dbReference type="GO" id="GO:0005615">
    <property type="term" value="C:extracellular space"/>
    <property type="evidence" value="ECO:0007669"/>
    <property type="project" value="UniProtKB-KW"/>
</dbReference>
<dbReference type="PROSITE" id="PS50049">
    <property type="entry name" value="THD_2"/>
    <property type="match status" value="1"/>
</dbReference>
<protein>
    <recommendedName>
        <fullName evidence="8">THD domain-containing protein</fullName>
    </recommendedName>
</protein>
<keyword evidence="10" id="KW-1185">Reference proteome</keyword>
<evidence type="ECO:0000256" key="5">
    <source>
        <dbReference type="ARBA" id="ARBA00023157"/>
    </source>
</evidence>